<dbReference type="Proteomes" id="UP000559809">
    <property type="component" value="Unassembled WGS sequence"/>
</dbReference>
<gene>
    <name evidence="1" type="ORF">H0A72_20700</name>
</gene>
<dbReference type="AlphaFoldDB" id="A0A853G602"/>
<sequence>MTATKKAADGLALLKESIIEKVASFPDGVGNSEIARLLQLESDFQGKQRNYLTWSVIGLLVNEGRLVQEKRGRNVFYKLPDAG</sequence>
<dbReference type="EMBL" id="JACCEM010000015">
    <property type="protein sequence ID" value="NYT51739.1"/>
    <property type="molecule type" value="Genomic_DNA"/>
</dbReference>
<proteinExistence type="predicted"/>
<accession>A0A853G602</accession>
<name>A0A853G602_9BURK</name>
<reference evidence="1 2" key="1">
    <citation type="submission" date="2020-07" db="EMBL/GenBank/DDBJ databases">
        <title>Taxonomic revisions and descriptions of new bacterial species based on genomic comparisons in the high-G+C-content subgroup of the family Alcaligenaceae.</title>
        <authorList>
            <person name="Szabo A."/>
            <person name="Felfoldi T."/>
        </authorList>
    </citation>
    <scope>NUCLEOTIDE SEQUENCE [LARGE SCALE GENOMIC DNA]</scope>
    <source>
        <strain evidence="1 2">LMG 24012</strain>
    </source>
</reference>
<dbReference type="RefSeq" id="WP_180158418.1">
    <property type="nucleotide sequence ID" value="NZ_JACCEM010000015.1"/>
</dbReference>
<organism evidence="1 2">
    <name type="scientific">Parapusillimonas granuli</name>
    <dbReference type="NCBI Taxonomy" id="380911"/>
    <lineage>
        <taxon>Bacteria</taxon>
        <taxon>Pseudomonadati</taxon>
        <taxon>Pseudomonadota</taxon>
        <taxon>Betaproteobacteria</taxon>
        <taxon>Burkholderiales</taxon>
        <taxon>Alcaligenaceae</taxon>
        <taxon>Parapusillimonas</taxon>
    </lineage>
</organism>
<comment type="caution">
    <text evidence="1">The sequence shown here is derived from an EMBL/GenBank/DDBJ whole genome shotgun (WGS) entry which is preliminary data.</text>
</comment>
<protein>
    <submittedName>
        <fullName evidence="1">Uncharacterized protein</fullName>
    </submittedName>
</protein>
<evidence type="ECO:0000313" key="1">
    <source>
        <dbReference type="EMBL" id="NYT51739.1"/>
    </source>
</evidence>
<keyword evidence="2" id="KW-1185">Reference proteome</keyword>
<evidence type="ECO:0000313" key="2">
    <source>
        <dbReference type="Proteomes" id="UP000559809"/>
    </source>
</evidence>